<evidence type="ECO:0000313" key="3">
    <source>
        <dbReference type="EMBL" id="AIQ91564.1"/>
    </source>
</evidence>
<accession>A0A089QAF3</accession>
<keyword evidence="2" id="KW-0732">Signal</keyword>
<evidence type="ECO:0000313" key="4">
    <source>
        <dbReference type="Proteomes" id="UP000029492"/>
    </source>
</evidence>
<dbReference type="RefSeq" id="WP_043351879.1">
    <property type="nucleotide sequence ID" value="NZ_CP003811.1"/>
</dbReference>
<sequence>MKVSRLAGAVALLAVAAGPAFAAPCSTGTTKSKTPDQQASNPNSSDVDKSSKNLAGGQQPASPGTVGAMNNAGATQTADRQAPTDAGAKSKSTDPAAANLAGGQQPASPGTVGAMNKAAADRQTAPVSDDGC</sequence>
<dbReference type="KEGG" id="mor:MOC_3809"/>
<keyword evidence="4" id="KW-1185">Reference proteome</keyword>
<organism evidence="3 4">
    <name type="scientific">Methylobacterium oryzae CBMB20</name>
    <dbReference type="NCBI Taxonomy" id="693986"/>
    <lineage>
        <taxon>Bacteria</taxon>
        <taxon>Pseudomonadati</taxon>
        <taxon>Pseudomonadota</taxon>
        <taxon>Alphaproteobacteria</taxon>
        <taxon>Hyphomicrobiales</taxon>
        <taxon>Methylobacteriaceae</taxon>
        <taxon>Methylobacterium</taxon>
    </lineage>
</organism>
<proteinExistence type="predicted"/>
<feature type="chain" id="PRO_5001849179" evidence="2">
    <location>
        <begin position="23"/>
        <end position="132"/>
    </location>
</feature>
<gene>
    <name evidence="3" type="ORF">MOC_3809</name>
</gene>
<evidence type="ECO:0000256" key="1">
    <source>
        <dbReference type="SAM" id="MobiDB-lite"/>
    </source>
</evidence>
<feature type="region of interest" description="Disordered" evidence="1">
    <location>
        <begin position="22"/>
        <end position="132"/>
    </location>
</feature>
<protein>
    <submittedName>
        <fullName evidence="3">Protein of unassigned function</fullName>
    </submittedName>
</protein>
<dbReference type="Proteomes" id="UP000029492">
    <property type="component" value="Chromosome"/>
</dbReference>
<dbReference type="AlphaFoldDB" id="A0A089QAF3"/>
<feature type="compositionally biased region" description="Polar residues" evidence="1">
    <location>
        <begin position="26"/>
        <end position="45"/>
    </location>
</feature>
<dbReference type="GeneID" id="96603425"/>
<feature type="signal peptide" evidence="2">
    <location>
        <begin position="1"/>
        <end position="22"/>
    </location>
</feature>
<dbReference type="eggNOG" id="ENOG5030ZWM">
    <property type="taxonomic scope" value="Bacteria"/>
</dbReference>
<dbReference type="EMBL" id="CP003811">
    <property type="protein sequence ID" value="AIQ91564.1"/>
    <property type="molecule type" value="Genomic_DNA"/>
</dbReference>
<dbReference type="HOGENOM" id="CLU_1935595_0_0_5"/>
<name>A0A089QAF3_9HYPH</name>
<reference evidence="3 4" key="1">
    <citation type="journal article" date="2014" name="PLoS ONE">
        <title>Genome Information of Methylobacterium oryzae, a Plant-Probiotic Methylotroph in the Phyllosphere.</title>
        <authorList>
            <person name="Kwak M.J."/>
            <person name="Jeong H."/>
            <person name="Madhaiyan M."/>
            <person name="Lee Y."/>
            <person name="Sa T.M."/>
            <person name="Oh T.K."/>
            <person name="Kim J.F."/>
        </authorList>
    </citation>
    <scope>NUCLEOTIDE SEQUENCE [LARGE SCALE GENOMIC DNA]</scope>
    <source>
        <strain evidence="3 4">CBMB20</strain>
    </source>
</reference>
<evidence type="ECO:0000256" key="2">
    <source>
        <dbReference type="SAM" id="SignalP"/>
    </source>
</evidence>